<dbReference type="Proteomes" id="UP000563094">
    <property type="component" value="Unassembled WGS sequence"/>
</dbReference>
<dbReference type="InterPro" id="IPR004821">
    <property type="entry name" value="Cyt_trans-like"/>
</dbReference>
<keyword evidence="4 11" id="KW-0662">Pyridine nucleotide biosynthesis</keyword>
<dbReference type="GO" id="GO:0009435">
    <property type="term" value="P:NAD+ biosynthetic process"/>
    <property type="evidence" value="ECO:0007669"/>
    <property type="project" value="UniProtKB-UniRule"/>
</dbReference>
<evidence type="ECO:0000256" key="6">
    <source>
        <dbReference type="ARBA" id="ARBA00022695"/>
    </source>
</evidence>
<evidence type="ECO:0000256" key="4">
    <source>
        <dbReference type="ARBA" id="ARBA00022642"/>
    </source>
</evidence>
<comment type="caution">
    <text evidence="13">The sequence shown here is derived from an EMBL/GenBank/DDBJ whole genome shotgun (WGS) entry which is preliminary data.</text>
</comment>
<evidence type="ECO:0000259" key="12">
    <source>
        <dbReference type="Pfam" id="PF01467"/>
    </source>
</evidence>
<keyword evidence="7 11" id="KW-0547">Nucleotide-binding</keyword>
<comment type="pathway">
    <text evidence="2 11">Cofactor biosynthesis; NAD(+) biosynthesis; deamido-NAD(+) from nicotinate D-ribonucleotide: step 1/1.</text>
</comment>
<dbReference type="AlphaFoldDB" id="A0A839GVD6"/>
<dbReference type="PANTHER" id="PTHR39321">
    <property type="entry name" value="NICOTINATE-NUCLEOTIDE ADENYLYLTRANSFERASE-RELATED"/>
    <property type="match status" value="1"/>
</dbReference>
<dbReference type="PANTHER" id="PTHR39321:SF3">
    <property type="entry name" value="PHOSPHOPANTETHEINE ADENYLYLTRANSFERASE"/>
    <property type="match status" value="1"/>
</dbReference>
<evidence type="ECO:0000256" key="1">
    <source>
        <dbReference type="ARBA" id="ARBA00002324"/>
    </source>
</evidence>
<keyword evidence="8 11" id="KW-0067">ATP-binding</keyword>
<dbReference type="RefSeq" id="WP_066832288.1">
    <property type="nucleotide sequence ID" value="NZ_JACJIQ010000016.1"/>
</dbReference>
<dbReference type="CDD" id="cd02165">
    <property type="entry name" value="NMNAT"/>
    <property type="match status" value="1"/>
</dbReference>
<evidence type="ECO:0000256" key="9">
    <source>
        <dbReference type="ARBA" id="ARBA00023027"/>
    </source>
</evidence>
<dbReference type="Gene3D" id="3.40.50.620">
    <property type="entry name" value="HUPs"/>
    <property type="match status" value="1"/>
</dbReference>
<evidence type="ECO:0000313" key="13">
    <source>
        <dbReference type="EMBL" id="MBA9078827.1"/>
    </source>
</evidence>
<evidence type="ECO:0000256" key="8">
    <source>
        <dbReference type="ARBA" id="ARBA00022840"/>
    </source>
</evidence>
<proteinExistence type="inferred from homology"/>
<dbReference type="HAMAP" id="MF_00244">
    <property type="entry name" value="NaMN_adenylyltr"/>
    <property type="match status" value="1"/>
</dbReference>
<gene>
    <name evidence="11" type="primary">nadD</name>
    <name evidence="13" type="ORF">FHS90_003557</name>
</gene>
<reference evidence="13 14" key="1">
    <citation type="submission" date="2020-08" db="EMBL/GenBank/DDBJ databases">
        <title>Genomic Encyclopedia of Type Strains, Phase IV (KMG-IV): sequencing the most valuable type-strain genomes for metagenomic binning, comparative biology and taxonomic classification.</title>
        <authorList>
            <person name="Goeker M."/>
        </authorList>
    </citation>
    <scope>NUCLEOTIDE SEQUENCE [LARGE SCALE GENOMIC DNA]</scope>
    <source>
        <strain evidence="13 14">DSM 29854</strain>
    </source>
</reference>
<dbReference type="UniPathway" id="UPA00253">
    <property type="reaction ID" value="UER00332"/>
</dbReference>
<dbReference type="InterPro" id="IPR014729">
    <property type="entry name" value="Rossmann-like_a/b/a_fold"/>
</dbReference>
<evidence type="ECO:0000256" key="10">
    <source>
        <dbReference type="ARBA" id="ARBA00048721"/>
    </source>
</evidence>
<feature type="domain" description="Cytidyltransferase-like" evidence="12">
    <location>
        <begin position="6"/>
        <end position="165"/>
    </location>
</feature>
<dbReference type="SUPFAM" id="SSF52374">
    <property type="entry name" value="Nucleotidylyl transferase"/>
    <property type="match status" value="1"/>
</dbReference>
<comment type="similarity">
    <text evidence="3 11">Belongs to the NadD family.</text>
</comment>
<comment type="catalytic activity">
    <reaction evidence="10 11">
        <text>nicotinate beta-D-ribonucleotide + ATP + H(+) = deamido-NAD(+) + diphosphate</text>
        <dbReference type="Rhea" id="RHEA:22860"/>
        <dbReference type="ChEBI" id="CHEBI:15378"/>
        <dbReference type="ChEBI" id="CHEBI:30616"/>
        <dbReference type="ChEBI" id="CHEBI:33019"/>
        <dbReference type="ChEBI" id="CHEBI:57502"/>
        <dbReference type="ChEBI" id="CHEBI:58437"/>
        <dbReference type="EC" id="2.7.7.18"/>
    </reaction>
</comment>
<dbReference type="GO" id="GO:0005524">
    <property type="term" value="F:ATP binding"/>
    <property type="evidence" value="ECO:0007669"/>
    <property type="project" value="UniProtKB-KW"/>
</dbReference>
<evidence type="ECO:0000256" key="5">
    <source>
        <dbReference type="ARBA" id="ARBA00022679"/>
    </source>
</evidence>
<keyword evidence="9 11" id="KW-0520">NAD</keyword>
<name>A0A839GVD6_9BACT</name>
<evidence type="ECO:0000256" key="7">
    <source>
        <dbReference type="ARBA" id="ARBA00022741"/>
    </source>
</evidence>
<accession>A0A839GVD6</accession>
<organism evidence="13 14">
    <name type="scientific">Rufibacter quisquiliarum</name>
    <dbReference type="NCBI Taxonomy" id="1549639"/>
    <lineage>
        <taxon>Bacteria</taxon>
        <taxon>Pseudomonadati</taxon>
        <taxon>Bacteroidota</taxon>
        <taxon>Cytophagia</taxon>
        <taxon>Cytophagales</taxon>
        <taxon>Hymenobacteraceae</taxon>
        <taxon>Rufibacter</taxon>
    </lineage>
</organism>
<dbReference type="EMBL" id="JACJIQ010000016">
    <property type="protein sequence ID" value="MBA9078827.1"/>
    <property type="molecule type" value="Genomic_DNA"/>
</dbReference>
<comment type="function">
    <text evidence="1 11">Catalyzes the reversible adenylation of nicotinate mononucleotide (NaMN) to nicotinic acid adenine dinucleotide (NaAD).</text>
</comment>
<dbReference type="NCBIfam" id="NF000840">
    <property type="entry name" value="PRK00071.1-3"/>
    <property type="match status" value="1"/>
</dbReference>
<evidence type="ECO:0000313" key="14">
    <source>
        <dbReference type="Proteomes" id="UP000563094"/>
    </source>
</evidence>
<sequence length="192" mass="22112">MRVGLLFGSFNPIHVGHLILANYMATNTTLDTVWLVVSPQNPFKPSNTLLHEFDRLHMVRLAIADNPDLGVTDIEFRMPKPSYTIDTLIYLKEKYPTYQFALIMGEDNLATLHKWKNYEQLLEEAEVLVYPRPGSAKVPEQFQNHPKIQVVPAPLLDISATFIRKCLKEGKSTRYLLPEPVLEYVEAKKLYR</sequence>
<dbReference type="GO" id="GO:0004515">
    <property type="term" value="F:nicotinate-nucleotide adenylyltransferase activity"/>
    <property type="evidence" value="ECO:0007669"/>
    <property type="project" value="UniProtKB-UniRule"/>
</dbReference>
<keyword evidence="14" id="KW-1185">Reference proteome</keyword>
<keyword evidence="6 11" id="KW-0548">Nucleotidyltransferase</keyword>
<evidence type="ECO:0000256" key="2">
    <source>
        <dbReference type="ARBA" id="ARBA00005019"/>
    </source>
</evidence>
<evidence type="ECO:0000256" key="3">
    <source>
        <dbReference type="ARBA" id="ARBA00009014"/>
    </source>
</evidence>
<dbReference type="EC" id="2.7.7.18" evidence="11"/>
<protein>
    <recommendedName>
        <fullName evidence="11">Probable nicotinate-nucleotide adenylyltransferase</fullName>
        <ecNumber evidence="11">2.7.7.18</ecNumber>
    </recommendedName>
    <alternativeName>
        <fullName evidence="11">Deamido-NAD(+) diphosphorylase</fullName>
    </alternativeName>
    <alternativeName>
        <fullName evidence="11">Deamido-NAD(+) pyrophosphorylase</fullName>
    </alternativeName>
    <alternativeName>
        <fullName evidence="11">Nicotinate mononucleotide adenylyltransferase</fullName>
        <shortName evidence="11">NaMN adenylyltransferase</shortName>
    </alternativeName>
</protein>
<dbReference type="NCBIfam" id="TIGR00482">
    <property type="entry name" value="nicotinate (nicotinamide) nucleotide adenylyltransferase"/>
    <property type="match status" value="1"/>
</dbReference>
<dbReference type="Pfam" id="PF01467">
    <property type="entry name" value="CTP_transf_like"/>
    <property type="match status" value="1"/>
</dbReference>
<keyword evidence="5 11" id="KW-0808">Transferase</keyword>
<dbReference type="InterPro" id="IPR005248">
    <property type="entry name" value="NadD/NMNAT"/>
</dbReference>
<evidence type="ECO:0000256" key="11">
    <source>
        <dbReference type="HAMAP-Rule" id="MF_00244"/>
    </source>
</evidence>